<proteinExistence type="predicted"/>
<evidence type="ECO:0000313" key="1">
    <source>
        <dbReference type="EMBL" id="PIR70099.1"/>
    </source>
</evidence>
<evidence type="ECO:0000313" key="2">
    <source>
        <dbReference type="Proteomes" id="UP000229383"/>
    </source>
</evidence>
<accession>A0A2H0TEW7</accession>
<dbReference type="EMBL" id="PFCN01000037">
    <property type="protein sequence ID" value="PIR70099.1"/>
    <property type="molecule type" value="Genomic_DNA"/>
</dbReference>
<organism evidence="1 2">
    <name type="scientific">Candidatus Niyogibacteria bacterium CG10_big_fil_rev_8_21_14_0_10_42_19</name>
    <dbReference type="NCBI Taxonomy" id="1974725"/>
    <lineage>
        <taxon>Bacteria</taxon>
        <taxon>Candidatus Niyogiibacteriota</taxon>
    </lineage>
</organism>
<name>A0A2H0TEW7_9BACT</name>
<dbReference type="AlphaFoldDB" id="A0A2H0TEW7"/>
<gene>
    <name evidence="1" type="ORF">COU46_03455</name>
</gene>
<reference evidence="2" key="1">
    <citation type="submission" date="2017-09" db="EMBL/GenBank/DDBJ databases">
        <title>Depth-based differentiation of microbial function through sediment-hosted aquifers and enrichment of novel symbionts in the deep terrestrial subsurface.</title>
        <authorList>
            <person name="Probst A.J."/>
            <person name="Ladd B."/>
            <person name="Jarett J.K."/>
            <person name="Geller-Mcgrath D.E."/>
            <person name="Sieber C.M.K."/>
            <person name="Emerson J.B."/>
            <person name="Anantharaman K."/>
            <person name="Thomas B.C."/>
            <person name="Malmstrom R."/>
            <person name="Stieglmeier M."/>
            <person name="Klingl A."/>
            <person name="Woyke T."/>
            <person name="Ryan C.M."/>
            <person name="Banfield J.F."/>
        </authorList>
    </citation>
    <scope>NUCLEOTIDE SEQUENCE [LARGE SCALE GENOMIC DNA]</scope>
</reference>
<evidence type="ECO:0008006" key="3">
    <source>
        <dbReference type="Google" id="ProtNLM"/>
    </source>
</evidence>
<sequence>MHYVLKNKNKSKIDKILSEYIKNVFKANNKKIIENVKKAEKDWRVVEKRYFNLVDKIFKKHPWPNGKYIGFASIFMMYPRDVREKTFLFPGIIYKNTPPVEVVIGHELLHFIFFDYIKKKYNLNIDSKIKGKEDDYLWKVSEVFNSVIEDWDTYYRIFKFKTPPYVAKNFYLKMRRQWSKDQDINMLLGRWLKNK</sequence>
<dbReference type="Proteomes" id="UP000229383">
    <property type="component" value="Unassembled WGS sequence"/>
</dbReference>
<comment type="caution">
    <text evidence="1">The sequence shown here is derived from an EMBL/GenBank/DDBJ whole genome shotgun (WGS) entry which is preliminary data.</text>
</comment>
<protein>
    <recommendedName>
        <fullName evidence="3">Peptidase MA-like domain-containing protein</fullName>
    </recommendedName>
</protein>